<keyword evidence="1" id="KW-0812">Transmembrane</keyword>
<reference evidence="4 5" key="1">
    <citation type="journal article" date="2014" name="Am. J. Bot.">
        <title>Genome assembly and annotation for red clover (Trifolium pratense; Fabaceae).</title>
        <authorList>
            <person name="Istvanek J."/>
            <person name="Jaros M."/>
            <person name="Krenek A."/>
            <person name="Repkova J."/>
        </authorList>
    </citation>
    <scope>NUCLEOTIDE SEQUENCE [LARGE SCALE GENOMIC DNA]</scope>
    <source>
        <strain evidence="5">cv. Tatra</strain>
        <tissue evidence="4">Young leaves</tissue>
    </source>
</reference>
<dbReference type="EMBL" id="ASHM01009174">
    <property type="protein sequence ID" value="PNY17208.1"/>
    <property type="molecule type" value="Genomic_DNA"/>
</dbReference>
<dbReference type="EMBL" id="ASHM01009200">
    <property type="protein sequence ID" value="PNY17242.1"/>
    <property type="molecule type" value="Genomic_DNA"/>
</dbReference>
<keyword evidence="1" id="KW-0472">Membrane</keyword>
<reference evidence="4 5" key="2">
    <citation type="journal article" date="2017" name="Front. Plant Sci.">
        <title>Gene Classification and Mining of Molecular Markers Useful in Red Clover (Trifolium pratense) Breeding.</title>
        <authorList>
            <person name="Istvanek J."/>
            <person name="Dluhosova J."/>
            <person name="Dluhos P."/>
            <person name="Patkova L."/>
            <person name="Nedelnik J."/>
            <person name="Repkova J."/>
        </authorList>
    </citation>
    <scope>NUCLEOTIDE SEQUENCE [LARGE SCALE GENOMIC DNA]</scope>
    <source>
        <strain evidence="5">cv. Tatra</strain>
        <tissue evidence="4">Young leaves</tissue>
    </source>
</reference>
<dbReference type="AlphaFoldDB" id="A0A2K3PPM7"/>
<name>A0A2K3PPM7_TRIPR</name>
<feature type="transmembrane region" description="Helical" evidence="1">
    <location>
        <begin position="70"/>
        <end position="88"/>
    </location>
</feature>
<protein>
    <submittedName>
        <fullName evidence="4">Uncharacterized protein</fullName>
    </submittedName>
</protein>
<evidence type="ECO:0000256" key="1">
    <source>
        <dbReference type="SAM" id="Phobius"/>
    </source>
</evidence>
<comment type="caution">
    <text evidence="4">The sequence shown here is derived from an EMBL/GenBank/DDBJ whole genome shotgun (WGS) entry which is preliminary data.</text>
</comment>
<evidence type="ECO:0000313" key="5">
    <source>
        <dbReference type="Proteomes" id="UP000236291"/>
    </source>
</evidence>
<sequence length="91" mass="9809">MHRSSSYSTIARVSDEFSVDLTQSTVLAASSSSLKMATPNGLPIHRSVSDGSNSKKEIPFHGKSSTGQQVVHLIPVVLIFCGLVLWIFSHP</sequence>
<evidence type="ECO:0000313" key="3">
    <source>
        <dbReference type="EMBL" id="PNY17208.1"/>
    </source>
</evidence>
<organism evidence="4 5">
    <name type="scientific">Trifolium pratense</name>
    <name type="common">Red clover</name>
    <dbReference type="NCBI Taxonomy" id="57577"/>
    <lineage>
        <taxon>Eukaryota</taxon>
        <taxon>Viridiplantae</taxon>
        <taxon>Streptophyta</taxon>
        <taxon>Embryophyta</taxon>
        <taxon>Tracheophyta</taxon>
        <taxon>Spermatophyta</taxon>
        <taxon>Magnoliopsida</taxon>
        <taxon>eudicotyledons</taxon>
        <taxon>Gunneridae</taxon>
        <taxon>Pentapetalae</taxon>
        <taxon>rosids</taxon>
        <taxon>fabids</taxon>
        <taxon>Fabales</taxon>
        <taxon>Fabaceae</taxon>
        <taxon>Papilionoideae</taxon>
        <taxon>50 kb inversion clade</taxon>
        <taxon>NPAAA clade</taxon>
        <taxon>Hologalegina</taxon>
        <taxon>IRL clade</taxon>
        <taxon>Trifolieae</taxon>
        <taxon>Trifolium</taxon>
    </lineage>
</organism>
<evidence type="ECO:0000313" key="2">
    <source>
        <dbReference type="EMBL" id="PNX55439.1"/>
    </source>
</evidence>
<dbReference type="PANTHER" id="PTHR34189:SF10">
    <property type="entry name" value="TRANSMEMBRANE PROTEIN"/>
    <property type="match status" value="1"/>
</dbReference>
<dbReference type="PANTHER" id="PTHR34189">
    <property type="entry name" value="TRANSMEMBRANE PROTEIN"/>
    <property type="match status" value="1"/>
</dbReference>
<dbReference type="EMBL" id="ASHM01071535">
    <property type="protein sequence ID" value="PNX55439.1"/>
    <property type="molecule type" value="Genomic_DNA"/>
</dbReference>
<gene>
    <name evidence="3" type="ORF">L195_g013946</name>
    <name evidence="4" type="ORF">L195_g013980</name>
    <name evidence="2" type="ORF">L195_g049068</name>
</gene>
<evidence type="ECO:0000313" key="4">
    <source>
        <dbReference type="EMBL" id="PNY17242.1"/>
    </source>
</evidence>
<dbReference type="Proteomes" id="UP000236291">
    <property type="component" value="Unassembled WGS sequence"/>
</dbReference>
<keyword evidence="1" id="KW-1133">Transmembrane helix</keyword>
<proteinExistence type="predicted"/>
<accession>A0A2K3PPM7</accession>